<dbReference type="Proteomes" id="UP000829401">
    <property type="component" value="Chromosome"/>
</dbReference>
<organism evidence="4 5">
    <name type="scientific">Alicyclobacillus acidoterrestris (strain ATCC 49025 / DSM 3922 / CIP 106132 / NCIMB 13137 / GD3B)</name>
    <dbReference type="NCBI Taxonomy" id="1356854"/>
    <lineage>
        <taxon>Bacteria</taxon>
        <taxon>Bacillati</taxon>
        <taxon>Bacillota</taxon>
        <taxon>Bacilli</taxon>
        <taxon>Bacillales</taxon>
        <taxon>Alicyclobacillaceae</taxon>
        <taxon>Alicyclobacillus</taxon>
    </lineage>
</organism>
<protein>
    <submittedName>
        <fullName evidence="4">Enoyl-CoA hydratase-related protein</fullName>
    </submittedName>
</protein>
<dbReference type="EMBL" id="CP080467">
    <property type="protein sequence ID" value="UNO50953.1"/>
    <property type="molecule type" value="Genomic_DNA"/>
</dbReference>
<comment type="similarity">
    <text evidence="1 3">Belongs to the enoyl-CoA hydratase/isomerase family.</text>
</comment>
<dbReference type="Pfam" id="PF00378">
    <property type="entry name" value="ECH_1"/>
    <property type="match status" value="1"/>
</dbReference>
<dbReference type="InterPro" id="IPR001753">
    <property type="entry name" value="Enoyl-CoA_hydra/iso"/>
</dbReference>
<sequence>MGRSYKYISVDVDGFVALVELRRHQAHNALNLELMEELVAELERLDVDDDVRCTVLTGSTRAFAAGADISEMVDATAVEMKLRNQFRCWDRIRWLRKPLIAAVNGYALGGGCELAMACDIIVAGENAKFGQPEVNLGIMPGAGGTQRLVRAVGKARALEILLTGEPITAEEALQFGLINRVVPSELCVQEALRIAQVISSKAPLAVQLIKESVGKAYDSTLQDGMEYERNCFYLLCGSQDKTEGMRAFMEKRQPFFQGR</sequence>
<dbReference type="InterPro" id="IPR029045">
    <property type="entry name" value="ClpP/crotonase-like_dom_sf"/>
</dbReference>
<keyword evidence="5" id="KW-1185">Reference proteome</keyword>
<name>A0A9E6ZKF7_ALIAG</name>
<evidence type="ECO:0000313" key="4">
    <source>
        <dbReference type="EMBL" id="UNO50953.1"/>
    </source>
</evidence>
<dbReference type="InterPro" id="IPR018376">
    <property type="entry name" value="Enoyl-CoA_hyd/isom_CS"/>
</dbReference>
<dbReference type="PANTHER" id="PTHR11941">
    <property type="entry name" value="ENOYL-COA HYDRATASE-RELATED"/>
    <property type="match status" value="1"/>
</dbReference>
<dbReference type="KEGG" id="aaco:K1I37_19055"/>
<dbReference type="FunFam" id="3.90.226.10:FF:000009">
    <property type="entry name" value="Carnitinyl-CoA dehydratase"/>
    <property type="match status" value="1"/>
</dbReference>
<dbReference type="OrthoDB" id="254175at2"/>
<evidence type="ECO:0000313" key="5">
    <source>
        <dbReference type="Proteomes" id="UP000829401"/>
    </source>
</evidence>
<dbReference type="FunFam" id="1.10.12.10:FF:000001">
    <property type="entry name" value="Probable enoyl-CoA hydratase, mitochondrial"/>
    <property type="match status" value="1"/>
</dbReference>
<dbReference type="CDD" id="cd06558">
    <property type="entry name" value="crotonase-like"/>
    <property type="match status" value="1"/>
</dbReference>
<dbReference type="GO" id="GO:0016836">
    <property type="term" value="F:hydro-lyase activity"/>
    <property type="evidence" value="ECO:0007669"/>
    <property type="project" value="UniProtKB-ARBA"/>
</dbReference>
<evidence type="ECO:0000256" key="3">
    <source>
        <dbReference type="RuleBase" id="RU003707"/>
    </source>
</evidence>
<keyword evidence="2" id="KW-0456">Lyase</keyword>
<dbReference type="Gene3D" id="1.10.12.10">
    <property type="entry name" value="Lyase 2-enoyl-coa Hydratase, Chain A, domain 2"/>
    <property type="match status" value="1"/>
</dbReference>
<dbReference type="RefSeq" id="WP_031217793.1">
    <property type="nucleotide sequence ID" value="NZ_AURB01000030.1"/>
</dbReference>
<proteinExistence type="inferred from homology"/>
<dbReference type="Gene3D" id="3.90.226.10">
    <property type="entry name" value="2-enoyl-CoA Hydratase, Chain A, domain 1"/>
    <property type="match status" value="1"/>
</dbReference>
<dbReference type="GO" id="GO:0006635">
    <property type="term" value="P:fatty acid beta-oxidation"/>
    <property type="evidence" value="ECO:0007669"/>
    <property type="project" value="TreeGrafter"/>
</dbReference>
<dbReference type="SUPFAM" id="SSF52096">
    <property type="entry name" value="ClpP/crotonase"/>
    <property type="match status" value="1"/>
</dbReference>
<reference evidence="5" key="1">
    <citation type="journal article" date="2022" name="G3 (Bethesda)">
        <title>Unveiling the complete genome sequence of Alicyclobacillus acidoterrestris DSM 3922T, a taint-producing strain.</title>
        <authorList>
            <person name="Leonardo I.C."/>
            <person name="Barreto Crespo M.T."/>
            <person name="Gaspar F.B."/>
        </authorList>
    </citation>
    <scope>NUCLEOTIDE SEQUENCE [LARGE SCALE GENOMIC DNA]</scope>
    <source>
        <strain evidence="5">DSM 3922</strain>
    </source>
</reference>
<accession>A0A9E6ZKF7</accession>
<dbReference type="AlphaFoldDB" id="A0A9E6ZKF7"/>
<evidence type="ECO:0000256" key="1">
    <source>
        <dbReference type="ARBA" id="ARBA00005254"/>
    </source>
</evidence>
<dbReference type="PROSITE" id="PS00166">
    <property type="entry name" value="ENOYL_COA_HYDRATASE"/>
    <property type="match status" value="1"/>
</dbReference>
<evidence type="ECO:0000256" key="2">
    <source>
        <dbReference type="ARBA" id="ARBA00023239"/>
    </source>
</evidence>
<dbReference type="PANTHER" id="PTHR11941:SF54">
    <property type="entry name" value="ENOYL-COA HYDRATASE, MITOCHONDRIAL"/>
    <property type="match status" value="1"/>
</dbReference>
<gene>
    <name evidence="4" type="ORF">K1I37_19055</name>
</gene>
<dbReference type="InterPro" id="IPR014748">
    <property type="entry name" value="Enoyl-CoA_hydra_C"/>
</dbReference>